<dbReference type="SUPFAM" id="SSF111364">
    <property type="entry name" value="Tsx-like channel"/>
    <property type="match status" value="1"/>
</dbReference>
<proteinExistence type="predicted"/>
<reference evidence="2 3" key="1">
    <citation type="submission" date="2024-02" db="EMBL/GenBank/DDBJ databases">
        <title>Bacteria isolated from the canopy kelp, Nereocystis luetkeana.</title>
        <authorList>
            <person name="Pfister C.A."/>
            <person name="Younker I.T."/>
            <person name="Light S.H."/>
        </authorList>
    </citation>
    <scope>NUCLEOTIDE SEQUENCE [LARGE SCALE GENOMIC DNA]</scope>
    <source>
        <strain evidence="2 3">TI.1.05</strain>
    </source>
</reference>
<protein>
    <submittedName>
        <fullName evidence="2">DUF5020 domain-containing protein</fullName>
    </submittedName>
</protein>
<dbReference type="InterPro" id="IPR036777">
    <property type="entry name" value="Channel_Tsx-like_sf"/>
</dbReference>
<evidence type="ECO:0000313" key="3">
    <source>
        <dbReference type="Proteomes" id="UP001369082"/>
    </source>
</evidence>
<dbReference type="EMBL" id="JBAKAZ010000012">
    <property type="protein sequence ID" value="MEL0628981.1"/>
    <property type="molecule type" value="Genomic_DNA"/>
</dbReference>
<evidence type="ECO:0000256" key="1">
    <source>
        <dbReference type="SAM" id="SignalP"/>
    </source>
</evidence>
<keyword evidence="3" id="KW-1185">Reference proteome</keyword>
<dbReference type="RefSeq" id="WP_341596994.1">
    <property type="nucleotide sequence ID" value="NZ_JBAKAZ010000012.1"/>
</dbReference>
<accession>A0ABU9GNW0</accession>
<sequence length="243" mass="27291">MKITTLGKIALVPLLTFNVHSASAEQIWSNFSLSLLTGNDYVDPFAKTEDDRNVFTFEHASGHTWGGTFLFVDRLSNPDDTYGEFSINPNIYSHDGFVKNVFVATQIEFSSGQSNFNNYLIGAGVSLDVPGATYFNVTYYRRIQDDLGINRKDNNQLTVTWAFNRGNFRVDGFLDIVDGADTSFGDTEAGFNFTPQIKYNVGPFLGMNSGRLDLGIEYVYWKNKFGVKGQTENNPNLLVKWTF</sequence>
<feature type="signal peptide" evidence="1">
    <location>
        <begin position="1"/>
        <end position="24"/>
    </location>
</feature>
<keyword evidence="1" id="KW-0732">Signal</keyword>
<feature type="chain" id="PRO_5046788184" evidence="1">
    <location>
        <begin position="25"/>
        <end position="243"/>
    </location>
</feature>
<dbReference type="Gene3D" id="2.40.230.20">
    <property type="entry name" value="Nucleoside-specific channel-forming protein, Tsx-like"/>
    <property type="match status" value="1"/>
</dbReference>
<comment type="caution">
    <text evidence="2">The sequence shown here is derived from an EMBL/GenBank/DDBJ whole genome shotgun (WGS) entry which is preliminary data.</text>
</comment>
<gene>
    <name evidence="2" type="ORF">V6256_05105</name>
</gene>
<evidence type="ECO:0000313" key="2">
    <source>
        <dbReference type="EMBL" id="MEL0628981.1"/>
    </source>
</evidence>
<organism evidence="2 3">
    <name type="scientific">Psychromonas aquatilis</name>
    <dbReference type="NCBI Taxonomy" id="2005072"/>
    <lineage>
        <taxon>Bacteria</taxon>
        <taxon>Pseudomonadati</taxon>
        <taxon>Pseudomonadota</taxon>
        <taxon>Gammaproteobacteria</taxon>
        <taxon>Alteromonadales</taxon>
        <taxon>Psychromonadaceae</taxon>
        <taxon>Psychromonas</taxon>
    </lineage>
</organism>
<name>A0ABU9GNW0_9GAMM</name>
<dbReference type="Proteomes" id="UP001369082">
    <property type="component" value="Unassembled WGS sequence"/>
</dbReference>
<dbReference type="Pfam" id="PF16412">
    <property type="entry name" value="DUF5020"/>
    <property type="match status" value="1"/>
</dbReference>